<dbReference type="AlphaFoldDB" id="A0A0A9FWD1"/>
<reference evidence="1" key="2">
    <citation type="journal article" date="2015" name="Data Brief">
        <title>Shoot transcriptome of the giant reed, Arundo donax.</title>
        <authorList>
            <person name="Barrero R.A."/>
            <person name="Guerrero F.D."/>
            <person name="Moolhuijzen P."/>
            <person name="Goolsby J.A."/>
            <person name="Tidwell J."/>
            <person name="Bellgard S.E."/>
            <person name="Bellgard M.I."/>
        </authorList>
    </citation>
    <scope>NUCLEOTIDE SEQUENCE</scope>
    <source>
        <tissue evidence="1">Shoot tissue taken approximately 20 cm above the soil surface</tissue>
    </source>
</reference>
<accession>A0A0A9FWD1</accession>
<protein>
    <submittedName>
        <fullName evidence="1">Uncharacterized protein</fullName>
    </submittedName>
</protein>
<organism evidence="1">
    <name type="scientific">Arundo donax</name>
    <name type="common">Giant reed</name>
    <name type="synonym">Donax arundinaceus</name>
    <dbReference type="NCBI Taxonomy" id="35708"/>
    <lineage>
        <taxon>Eukaryota</taxon>
        <taxon>Viridiplantae</taxon>
        <taxon>Streptophyta</taxon>
        <taxon>Embryophyta</taxon>
        <taxon>Tracheophyta</taxon>
        <taxon>Spermatophyta</taxon>
        <taxon>Magnoliopsida</taxon>
        <taxon>Liliopsida</taxon>
        <taxon>Poales</taxon>
        <taxon>Poaceae</taxon>
        <taxon>PACMAD clade</taxon>
        <taxon>Arundinoideae</taxon>
        <taxon>Arundineae</taxon>
        <taxon>Arundo</taxon>
    </lineage>
</organism>
<evidence type="ECO:0000313" key="1">
    <source>
        <dbReference type="EMBL" id="JAE12658.1"/>
    </source>
</evidence>
<name>A0A0A9FWD1_ARUDO</name>
<proteinExistence type="predicted"/>
<sequence>MGWNESCLQYSIMECDSCWQKPGPLVKL</sequence>
<reference evidence="1" key="1">
    <citation type="submission" date="2014-09" db="EMBL/GenBank/DDBJ databases">
        <authorList>
            <person name="Magalhaes I.L.F."/>
            <person name="Oliveira U."/>
            <person name="Santos F.R."/>
            <person name="Vidigal T.H.D.A."/>
            <person name="Brescovit A.D."/>
            <person name="Santos A.J."/>
        </authorList>
    </citation>
    <scope>NUCLEOTIDE SEQUENCE</scope>
    <source>
        <tissue evidence="1">Shoot tissue taken approximately 20 cm above the soil surface</tissue>
    </source>
</reference>
<dbReference type="EMBL" id="GBRH01185238">
    <property type="protein sequence ID" value="JAE12658.1"/>
    <property type="molecule type" value="Transcribed_RNA"/>
</dbReference>